<gene>
    <name evidence="2" type="ORF">HMPREF1866_00159</name>
</gene>
<dbReference type="Proteomes" id="UP000070394">
    <property type="component" value="Unassembled WGS sequence"/>
</dbReference>
<dbReference type="PATRIC" id="fig|467210.3.peg.157"/>
<evidence type="ECO:0000313" key="2">
    <source>
        <dbReference type="EMBL" id="KXB61062.1"/>
    </source>
</evidence>
<organism evidence="2 3">
    <name type="scientific">Lachnoanaerobaculum saburreum</name>
    <dbReference type="NCBI Taxonomy" id="467210"/>
    <lineage>
        <taxon>Bacteria</taxon>
        <taxon>Bacillati</taxon>
        <taxon>Bacillota</taxon>
        <taxon>Clostridia</taxon>
        <taxon>Lachnospirales</taxon>
        <taxon>Lachnospiraceae</taxon>
        <taxon>Lachnoanaerobaculum</taxon>
    </lineage>
</organism>
<reference evidence="3" key="1">
    <citation type="submission" date="2016-01" db="EMBL/GenBank/DDBJ databases">
        <authorList>
            <person name="Mitreva M."/>
            <person name="Pepin K.H."/>
            <person name="Mihindukulasuriya K.A."/>
            <person name="Fulton R."/>
            <person name="Fronick C."/>
            <person name="O'Laughlin M."/>
            <person name="Miner T."/>
            <person name="Herter B."/>
            <person name="Rosa B.A."/>
            <person name="Cordes M."/>
            <person name="Tomlinson C."/>
            <person name="Wollam A."/>
            <person name="Palsikar V.B."/>
            <person name="Mardis E.R."/>
            <person name="Wilson R.K."/>
        </authorList>
    </citation>
    <scope>NUCLEOTIDE SEQUENCE [LARGE SCALE GENOMIC DNA]</scope>
    <source>
        <strain evidence="3">DNF00896</strain>
    </source>
</reference>
<dbReference type="GO" id="GO:0050660">
    <property type="term" value="F:flavin adenine dinucleotide binding"/>
    <property type="evidence" value="ECO:0007669"/>
    <property type="project" value="TreeGrafter"/>
</dbReference>
<feature type="domain" description="Amine oxidase" evidence="1">
    <location>
        <begin position="10"/>
        <end position="363"/>
    </location>
</feature>
<sequence length="443" mass="51467">MRVVILGGGLAGLSTAYYLQKFDWVDSIKVLESEDRIGGLAKSLFYDGYTYDIGPHIIFSKNKEILNELLDFIEVGTNKIKRSNEIYYKGKLIQYPFENDLSKLPKDDLEYCIRAFDSNPYENYIPQNMLQFFLKTFGEGITNVYLRPYNEKIWKFDPSCMNTSMVERIPKPTKDEIRRSASGETIEGYLHQLYFEYPSTRGIGAICEGIYSKLDTDKCEVLLNSRVIKVSKSDTYYKINTDSGKCVEGELVISTMPVHDLVDATEDVPKYVIEAKDDLKYNSILIAFVRTPYDMYGEHYAYTVPDKNIIFHRISKMDFLGESYHRDGEATFMVEITYRDGDVFSNMTDDAIREKIAKGFVDINIAKNANDVEVLNMTRHKYAYVIYDLNHTTNIDVIRKYYRELSICLNGRFGNFEYWNMDKVLEESKKLSERLNEEHISKK</sequence>
<evidence type="ECO:0000313" key="3">
    <source>
        <dbReference type="Proteomes" id="UP000070394"/>
    </source>
</evidence>
<comment type="caution">
    <text evidence="2">The sequence shown here is derived from an EMBL/GenBank/DDBJ whole genome shotgun (WGS) entry which is preliminary data.</text>
</comment>
<dbReference type="EMBL" id="LSDA01000004">
    <property type="protein sequence ID" value="KXB61062.1"/>
    <property type="molecule type" value="Genomic_DNA"/>
</dbReference>
<name>A0A134A039_9FIRM</name>
<dbReference type="GO" id="GO:0016491">
    <property type="term" value="F:oxidoreductase activity"/>
    <property type="evidence" value="ECO:0007669"/>
    <property type="project" value="InterPro"/>
</dbReference>
<dbReference type="OrthoDB" id="9769600at2"/>
<accession>A0A134A039</accession>
<proteinExistence type="predicted"/>
<keyword evidence="3" id="KW-1185">Reference proteome</keyword>
<dbReference type="AlphaFoldDB" id="A0A134A039"/>
<dbReference type="GO" id="GO:0005829">
    <property type="term" value="C:cytosol"/>
    <property type="evidence" value="ECO:0007669"/>
    <property type="project" value="TreeGrafter"/>
</dbReference>
<dbReference type="Pfam" id="PF01593">
    <property type="entry name" value="Amino_oxidase"/>
    <property type="match status" value="1"/>
</dbReference>
<dbReference type="Gene3D" id="3.50.50.60">
    <property type="entry name" value="FAD/NAD(P)-binding domain"/>
    <property type="match status" value="1"/>
</dbReference>
<dbReference type="SUPFAM" id="SSF51905">
    <property type="entry name" value="FAD/NAD(P)-binding domain"/>
    <property type="match status" value="1"/>
</dbReference>
<dbReference type="STRING" id="467210.HMPREF1866_00159"/>
<evidence type="ECO:0000259" key="1">
    <source>
        <dbReference type="Pfam" id="PF01593"/>
    </source>
</evidence>
<dbReference type="InterPro" id="IPR036188">
    <property type="entry name" value="FAD/NAD-bd_sf"/>
</dbReference>
<dbReference type="InterPro" id="IPR002937">
    <property type="entry name" value="Amino_oxidase"/>
</dbReference>
<dbReference type="PANTHER" id="PTHR21197">
    <property type="entry name" value="UDP-GALACTOPYRANOSE MUTASE"/>
    <property type="match status" value="1"/>
</dbReference>
<dbReference type="GO" id="GO:0008767">
    <property type="term" value="F:UDP-galactopyranose mutase activity"/>
    <property type="evidence" value="ECO:0007669"/>
    <property type="project" value="TreeGrafter"/>
</dbReference>
<protein>
    <submittedName>
        <fullName evidence="2">Amine oxidase</fullName>
    </submittedName>
</protein>
<dbReference type="PANTHER" id="PTHR21197:SF0">
    <property type="entry name" value="UDP-GALACTOPYRANOSE MUTASE"/>
    <property type="match status" value="1"/>
</dbReference>